<protein>
    <recommendedName>
        <fullName evidence="10">1,4-alpha-glucan branching enzyme GlgB</fullName>
        <ecNumber evidence="10">2.4.1.18</ecNumber>
    </recommendedName>
    <alternativeName>
        <fullName evidence="10">1,4-alpha-D-glucan:1,4-alpha-D-glucan 6-glucosyl-transferase</fullName>
    </alternativeName>
    <alternativeName>
        <fullName evidence="10">Alpha-(1-&gt;4)-glucan branching enzyme</fullName>
    </alternativeName>
    <alternativeName>
        <fullName evidence="10">Glycogen branching enzyme</fullName>
        <shortName evidence="10">BE</shortName>
    </alternativeName>
</protein>
<dbReference type="InterPro" id="IPR044143">
    <property type="entry name" value="GlgB_N_E_set_prok"/>
</dbReference>
<dbReference type="EMBL" id="CP042652">
    <property type="protein sequence ID" value="QKE28758.1"/>
    <property type="molecule type" value="Genomic_DNA"/>
</dbReference>
<sequence>MQHKMYYNLSTLSQMDIYLFKQGSYTKMYEKFGAHPMTHKGKKGVHFAVWAPNAKSVCVRGDFNDYKIDAHPLQLRSDDSGIWEGFIEDIAIGLTYKYHIVSLFHNIVHEKSDPFAFYSEVAPKSASRIYELDNYKWNDKKWMEKRYKNNACDSPISVYEMHVGSWRRNPLEDNRYLTYKELALELVPYLKEMNYTHVEFMPLSEYPYFGSWGYQVVGYFSATSRFGEPEDLMYLIEELHKNDIGVIMDWVPSHFAVDMHGLINFDGTALYEHDDPRQGFHPEWGSIIFNYGRNEVKSFLISSAMFWLDKYHVDGIRVDAVASMLHLDYAREEGDWIPNKDGGNKNLEAVAFLQKLNESVYKEFPDIMMIAEESTAWPMVTGRTSDGGLGFGFKWNMGWMHDTLKYMSYDPIYRQHHHSQLTFSLWYAFDEHFMLPLSHDEVVHMKGSLINKMPGDEAHKFANLRVMYAYMLSHPGKKLLFMGGEMAQYSEWHYQGSLDWHMLENPYHSKLQKMLSDLNLIYKNQKALHQYDEKQIGFEWIDNGDYQHNCISYIRKSDNEEDNIYVLCNFSDAQRSQYKLGVPYDGEYEEIFNSQSSYYAGSNDGNYGKLTAKKEQMHNKEYSLELTLPALGVIYLKRVAEAKTQKASKK</sequence>
<evidence type="ECO:0000256" key="10">
    <source>
        <dbReference type="HAMAP-Rule" id="MF_00685"/>
    </source>
</evidence>
<dbReference type="NCBIfam" id="NF008967">
    <property type="entry name" value="PRK12313.1"/>
    <property type="match status" value="1"/>
</dbReference>
<dbReference type="Proteomes" id="UP000503483">
    <property type="component" value="Chromosome"/>
</dbReference>
<comment type="catalytic activity">
    <reaction evidence="1 10">
        <text>Transfers a segment of a (1-&gt;4)-alpha-D-glucan chain to a primary hydroxy group in a similar glucan chain.</text>
        <dbReference type="EC" id="2.4.1.18"/>
    </reaction>
</comment>
<keyword evidence="7 10" id="KW-0808">Transferase</keyword>
<dbReference type="UniPathway" id="UPA00164"/>
<keyword evidence="6 10" id="KW-0328">Glycosyltransferase</keyword>
<feature type="active site" description="Nucleophile" evidence="10 11">
    <location>
        <position position="319"/>
    </location>
</feature>
<evidence type="ECO:0000256" key="1">
    <source>
        <dbReference type="ARBA" id="ARBA00000826"/>
    </source>
</evidence>
<evidence type="ECO:0000256" key="7">
    <source>
        <dbReference type="ARBA" id="ARBA00022679"/>
    </source>
</evidence>
<dbReference type="InterPro" id="IPR013780">
    <property type="entry name" value="Glyco_hydro_b"/>
</dbReference>
<comment type="similarity">
    <text evidence="4 10">Belongs to the glycosyl hydrolase 13 family. GlgB subfamily.</text>
</comment>
<evidence type="ECO:0000259" key="12">
    <source>
        <dbReference type="SMART" id="SM00642"/>
    </source>
</evidence>
<dbReference type="SUPFAM" id="SSF51011">
    <property type="entry name" value="Glycosyl hydrolase domain"/>
    <property type="match status" value="1"/>
</dbReference>
<dbReference type="Pfam" id="PF02806">
    <property type="entry name" value="Alpha-amylase_C"/>
    <property type="match status" value="1"/>
</dbReference>
<evidence type="ECO:0000313" key="14">
    <source>
        <dbReference type="Proteomes" id="UP000503483"/>
    </source>
</evidence>
<feature type="active site" description="Proton donor" evidence="10 11">
    <location>
        <position position="372"/>
    </location>
</feature>
<dbReference type="GO" id="GO:0005829">
    <property type="term" value="C:cytosol"/>
    <property type="evidence" value="ECO:0007669"/>
    <property type="project" value="TreeGrafter"/>
</dbReference>
<dbReference type="Gene3D" id="2.60.40.10">
    <property type="entry name" value="Immunoglobulins"/>
    <property type="match status" value="1"/>
</dbReference>
<keyword evidence="9 10" id="KW-0119">Carbohydrate metabolism</keyword>
<dbReference type="Pfam" id="PF00128">
    <property type="entry name" value="Alpha-amylase"/>
    <property type="match status" value="2"/>
</dbReference>
<evidence type="ECO:0000256" key="2">
    <source>
        <dbReference type="ARBA" id="ARBA00002953"/>
    </source>
</evidence>
<dbReference type="SMART" id="SM00642">
    <property type="entry name" value="Aamy"/>
    <property type="match status" value="1"/>
</dbReference>
<keyword evidence="5 10" id="KW-0321">Glycogen metabolism</keyword>
<dbReference type="Gene3D" id="2.60.40.1180">
    <property type="entry name" value="Golgi alpha-mannosidase II"/>
    <property type="match status" value="1"/>
</dbReference>
<evidence type="ECO:0000256" key="6">
    <source>
        <dbReference type="ARBA" id="ARBA00022676"/>
    </source>
</evidence>
<dbReference type="GO" id="GO:0043169">
    <property type="term" value="F:cation binding"/>
    <property type="evidence" value="ECO:0007669"/>
    <property type="project" value="InterPro"/>
</dbReference>
<dbReference type="Gene3D" id="3.20.20.80">
    <property type="entry name" value="Glycosidases"/>
    <property type="match status" value="1"/>
</dbReference>
<organism evidence="13 14">
    <name type="scientific">Arcobacter acticola</name>
    <dbReference type="NCBI Taxonomy" id="1849015"/>
    <lineage>
        <taxon>Bacteria</taxon>
        <taxon>Pseudomonadati</taxon>
        <taxon>Campylobacterota</taxon>
        <taxon>Epsilonproteobacteria</taxon>
        <taxon>Campylobacterales</taxon>
        <taxon>Arcobacteraceae</taxon>
        <taxon>Arcobacter</taxon>
    </lineage>
</organism>
<dbReference type="InterPro" id="IPR013783">
    <property type="entry name" value="Ig-like_fold"/>
</dbReference>
<feature type="domain" description="Glycosyl hydrolase family 13 catalytic" evidence="12">
    <location>
        <begin position="160"/>
        <end position="529"/>
    </location>
</feature>
<dbReference type="SUPFAM" id="SSF51445">
    <property type="entry name" value="(Trans)glycosidases"/>
    <property type="match status" value="1"/>
</dbReference>
<dbReference type="InterPro" id="IPR006048">
    <property type="entry name" value="A-amylase/branching_C"/>
</dbReference>
<dbReference type="FunFam" id="3.20.20.80:FF:000003">
    <property type="entry name" value="1,4-alpha-glucan branching enzyme GlgB"/>
    <property type="match status" value="1"/>
</dbReference>
<dbReference type="EC" id="2.4.1.18" evidence="10"/>
<evidence type="ECO:0000256" key="11">
    <source>
        <dbReference type="PIRSR" id="PIRSR000463-1"/>
    </source>
</evidence>
<keyword evidence="8 10" id="KW-0320">Glycogen biosynthesis</keyword>
<comment type="pathway">
    <text evidence="3 10">Glycan biosynthesis; glycogen biosynthesis.</text>
</comment>
<evidence type="ECO:0000256" key="8">
    <source>
        <dbReference type="ARBA" id="ARBA00023056"/>
    </source>
</evidence>
<gene>
    <name evidence="10 13" type="primary">glgB</name>
    <name evidence="13" type="ORF">AACT_1600</name>
</gene>
<dbReference type="InterPro" id="IPR006047">
    <property type="entry name" value="GH13_cat_dom"/>
</dbReference>
<dbReference type="HAMAP" id="MF_00685">
    <property type="entry name" value="GlgB"/>
    <property type="match status" value="1"/>
</dbReference>
<dbReference type="GO" id="GO:0005978">
    <property type="term" value="P:glycogen biosynthetic process"/>
    <property type="evidence" value="ECO:0007669"/>
    <property type="project" value="UniProtKB-UniRule"/>
</dbReference>
<name>A0A6M8EJU2_9BACT</name>
<dbReference type="RefSeq" id="WP_172126318.1">
    <property type="nucleotide sequence ID" value="NZ_CP042652.1"/>
</dbReference>
<dbReference type="InterPro" id="IPR006407">
    <property type="entry name" value="GlgB"/>
</dbReference>
<dbReference type="GO" id="GO:0003844">
    <property type="term" value="F:1,4-alpha-glucan branching enzyme activity"/>
    <property type="evidence" value="ECO:0007669"/>
    <property type="project" value="UniProtKB-UniRule"/>
</dbReference>
<dbReference type="PIRSF" id="PIRSF000463">
    <property type="entry name" value="GlgB"/>
    <property type="match status" value="1"/>
</dbReference>
<dbReference type="PANTHER" id="PTHR43651">
    <property type="entry name" value="1,4-ALPHA-GLUCAN-BRANCHING ENZYME"/>
    <property type="match status" value="1"/>
</dbReference>
<dbReference type="NCBIfam" id="TIGR01515">
    <property type="entry name" value="branching_enzym"/>
    <property type="match status" value="1"/>
</dbReference>
<keyword evidence="14" id="KW-1185">Reference proteome</keyword>
<evidence type="ECO:0000256" key="4">
    <source>
        <dbReference type="ARBA" id="ARBA00009000"/>
    </source>
</evidence>
<dbReference type="CDD" id="cd11322">
    <property type="entry name" value="AmyAc_Glg_BE"/>
    <property type="match status" value="1"/>
</dbReference>
<dbReference type="Pfam" id="PF02922">
    <property type="entry name" value="CBM_48"/>
    <property type="match status" value="1"/>
</dbReference>
<dbReference type="GO" id="GO:0004553">
    <property type="term" value="F:hydrolase activity, hydrolyzing O-glycosyl compounds"/>
    <property type="evidence" value="ECO:0007669"/>
    <property type="project" value="InterPro"/>
</dbReference>
<evidence type="ECO:0000313" key="13">
    <source>
        <dbReference type="EMBL" id="QKE28758.1"/>
    </source>
</evidence>
<evidence type="ECO:0000256" key="5">
    <source>
        <dbReference type="ARBA" id="ARBA00022600"/>
    </source>
</evidence>
<dbReference type="NCBIfam" id="NF003811">
    <property type="entry name" value="PRK05402.1"/>
    <property type="match status" value="1"/>
</dbReference>
<evidence type="ECO:0000256" key="3">
    <source>
        <dbReference type="ARBA" id="ARBA00004964"/>
    </source>
</evidence>
<dbReference type="KEGG" id="paco:AACT_1600"/>
<reference evidence="13 14" key="1">
    <citation type="submission" date="2019-08" db="EMBL/GenBank/DDBJ databases">
        <title>Complete genome sequence of Arcobacter acticola.</title>
        <authorList>
            <person name="Miller W."/>
        </authorList>
    </citation>
    <scope>NUCLEOTIDE SEQUENCE [LARGE SCALE GENOMIC DNA]</scope>
    <source>
        <strain evidence="13 14">KCTC 52212</strain>
    </source>
</reference>
<comment type="subunit">
    <text evidence="10">Monomer.</text>
</comment>
<evidence type="ECO:0000256" key="9">
    <source>
        <dbReference type="ARBA" id="ARBA00023277"/>
    </source>
</evidence>
<dbReference type="InterPro" id="IPR017853">
    <property type="entry name" value="GH"/>
</dbReference>
<dbReference type="InterPro" id="IPR004193">
    <property type="entry name" value="Glyco_hydro_13_N"/>
</dbReference>
<dbReference type="PANTHER" id="PTHR43651:SF3">
    <property type="entry name" value="1,4-ALPHA-GLUCAN-BRANCHING ENZYME"/>
    <property type="match status" value="1"/>
</dbReference>
<proteinExistence type="inferred from homology"/>
<accession>A0A6M8EJU2</accession>
<dbReference type="CDD" id="cd02855">
    <property type="entry name" value="E_set_GBE_prok_N"/>
    <property type="match status" value="1"/>
</dbReference>
<dbReference type="AlphaFoldDB" id="A0A6M8EJU2"/>
<comment type="function">
    <text evidence="2 10">Catalyzes the formation of the alpha-1,6-glucosidic linkages in glycogen by scission of a 1,4-alpha-linked oligosaccharide from growing alpha-1,4-glucan chains and the subsequent attachment of the oligosaccharide to the alpha-1,6 position.</text>
</comment>
<dbReference type="InterPro" id="IPR037439">
    <property type="entry name" value="Branching_enzy"/>
</dbReference>
<dbReference type="FunFam" id="2.60.40.1180:FF:000002">
    <property type="entry name" value="1,4-alpha-glucan branching enzyme GlgB"/>
    <property type="match status" value="1"/>
</dbReference>